<proteinExistence type="predicted"/>
<keyword evidence="1" id="KW-0472">Membrane</keyword>
<keyword evidence="1" id="KW-0812">Transmembrane</keyword>
<dbReference type="RefSeq" id="WP_305170847.1">
    <property type="nucleotide sequence ID" value="NZ_JAUUUU010000005.1"/>
</dbReference>
<evidence type="ECO:0000256" key="1">
    <source>
        <dbReference type="SAM" id="Phobius"/>
    </source>
</evidence>
<reference evidence="2" key="1">
    <citation type="journal article" date="2010" name="Int. J. Syst. Evol. Microbiol.">
        <title>Porticoccus litoralis gen. nov., sp. nov., a gammaproteobacterium isolated from the Yellow Sea.</title>
        <authorList>
            <person name="Oh H.M."/>
            <person name="Kim H."/>
            <person name="Kim K.M."/>
            <person name="Min G.S."/>
            <person name="Cho J.C."/>
        </authorList>
    </citation>
    <scope>NUCLEOTIDE SEQUENCE</scope>
    <source>
        <strain evidence="2">DSM 25064</strain>
    </source>
</reference>
<dbReference type="EMBL" id="JAUUUU010000005">
    <property type="protein sequence ID" value="MDP1521183.1"/>
    <property type="molecule type" value="Genomic_DNA"/>
</dbReference>
<protein>
    <submittedName>
        <fullName evidence="2">Cation/multidrug efflux pump</fullName>
    </submittedName>
</protein>
<keyword evidence="1" id="KW-1133">Transmembrane helix</keyword>
<name>A0AAW8B5R3_9GAMM</name>
<comment type="caution">
    <text evidence="2">The sequence shown here is derived from an EMBL/GenBank/DDBJ whole genome shotgun (WGS) entry which is preliminary data.</text>
</comment>
<accession>A0AAW8B5R3</accession>
<dbReference type="AlphaFoldDB" id="A0AAW8B5R3"/>
<dbReference type="Proteomes" id="UP001178354">
    <property type="component" value="Unassembled WGS sequence"/>
</dbReference>
<sequence length="215" mass="23991">MSLPISIIMVGAILLLLLGLKALIGQGMLAAVLRSALGLLLLAGSAVLFLAGYDLHSYRSLLDEQAVVTMQFQKLQSQRYRVILVESNGEQYRYHLSGDQWQLDARIVKWHPTLASLGFKSLYRLDRLSGRYADIRQQLEEPASAHQLVEPPTDFDTWMLLKKFPGLGRWIDAQYGSATFLPMADGAVYEVKLAFGGMLARPVNPEAKQAVSTWR</sequence>
<reference evidence="2" key="2">
    <citation type="submission" date="2023-08" db="EMBL/GenBank/DDBJ databases">
        <authorList>
            <person name="Luo J."/>
        </authorList>
    </citation>
    <scope>NUCLEOTIDE SEQUENCE</scope>
    <source>
        <strain evidence="2">DSM 25064</strain>
    </source>
</reference>
<feature type="transmembrane region" description="Helical" evidence="1">
    <location>
        <begin position="32"/>
        <end position="53"/>
    </location>
</feature>
<organism evidence="2 3">
    <name type="scientific">Porticoccus litoralis</name>
    <dbReference type="NCBI Taxonomy" id="434086"/>
    <lineage>
        <taxon>Bacteria</taxon>
        <taxon>Pseudomonadati</taxon>
        <taxon>Pseudomonadota</taxon>
        <taxon>Gammaproteobacteria</taxon>
        <taxon>Cellvibrionales</taxon>
        <taxon>Porticoccaceae</taxon>
        <taxon>Porticoccus</taxon>
    </lineage>
</organism>
<keyword evidence="3" id="KW-1185">Reference proteome</keyword>
<evidence type="ECO:0000313" key="3">
    <source>
        <dbReference type="Proteomes" id="UP001178354"/>
    </source>
</evidence>
<gene>
    <name evidence="2" type="ORF">Q8A57_09405</name>
</gene>
<evidence type="ECO:0000313" key="2">
    <source>
        <dbReference type="EMBL" id="MDP1521183.1"/>
    </source>
</evidence>